<gene>
    <name evidence="2" type="ORF">EV665_10465</name>
</gene>
<feature type="transmembrane region" description="Helical" evidence="1">
    <location>
        <begin position="171"/>
        <end position="188"/>
    </location>
</feature>
<feature type="transmembrane region" description="Helical" evidence="1">
    <location>
        <begin position="142"/>
        <end position="159"/>
    </location>
</feature>
<organism evidence="2 3">
    <name type="scientific">Shinella granuli</name>
    <dbReference type="NCBI Taxonomy" id="323621"/>
    <lineage>
        <taxon>Bacteria</taxon>
        <taxon>Pseudomonadati</taxon>
        <taxon>Pseudomonadota</taxon>
        <taxon>Alphaproteobacteria</taxon>
        <taxon>Hyphomicrobiales</taxon>
        <taxon>Rhizobiaceae</taxon>
        <taxon>Shinella</taxon>
    </lineage>
</organism>
<accession>A0A4R2D106</accession>
<evidence type="ECO:0008006" key="4">
    <source>
        <dbReference type="Google" id="ProtNLM"/>
    </source>
</evidence>
<feature type="transmembrane region" description="Helical" evidence="1">
    <location>
        <begin position="113"/>
        <end position="136"/>
    </location>
</feature>
<proteinExistence type="predicted"/>
<keyword evidence="1" id="KW-1133">Transmembrane helix</keyword>
<dbReference type="Proteomes" id="UP000295351">
    <property type="component" value="Unassembled WGS sequence"/>
</dbReference>
<feature type="transmembrane region" description="Helical" evidence="1">
    <location>
        <begin position="358"/>
        <end position="376"/>
    </location>
</feature>
<feature type="transmembrane region" description="Helical" evidence="1">
    <location>
        <begin position="383"/>
        <end position="400"/>
    </location>
</feature>
<dbReference type="EMBL" id="SLVX01000004">
    <property type="protein sequence ID" value="TCN46392.1"/>
    <property type="molecule type" value="Genomic_DNA"/>
</dbReference>
<evidence type="ECO:0000313" key="2">
    <source>
        <dbReference type="EMBL" id="TCN46392.1"/>
    </source>
</evidence>
<protein>
    <recommendedName>
        <fullName evidence="4">4-amino-4-deoxy-L-arabinose transferase-like glycosyltransferase</fullName>
    </recommendedName>
</protein>
<dbReference type="AlphaFoldDB" id="A0A4R2D106"/>
<keyword evidence="3" id="KW-1185">Reference proteome</keyword>
<evidence type="ECO:0000256" key="1">
    <source>
        <dbReference type="SAM" id="Phobius"/>
    </source>
</evidence>
<keyword evidence="1" id="KW-0812">Transmembrane</keyword>
<feature type="transmembrane region" description="Helical" evidence="1">
    <location>
        <begin position="299"/>
        <end position="326"/>
    </location>
</feature>
<reference evidence="2 3" key="1">
    <citation type="submission" date="2019-03" db="EMBL/GenBank/DDBJ databases">
        <title>Genomic Encyclopedia of Type Strains, Phase IV (KMG-IV): sequencing the most valuable type-strain genomes for metagenomic binning, comparative biology and taxonomic classification.</title>
        <authorList>
            <person name="Goeker M."/>
        </authorList>
    </citation>
    <scope>NUCLEOTIDE SEQUENCE [LARGE SCALE GENOMIC DNA]</scope>
    <source>
        <strain evidence="2 3">DSM 18401</strain>
    </source>
</reference>
<keyword evidence="1" id="KW-0472">Membrane</keyword>
<sequence>MPVALSFATGEVPAGRCGMTWRVLALYSLLTIALLLALSLPFATDYVGVDNDDRMRLVVVRDLLAGQGWFDTTQYRLGLAGGTFMHWSRFIDLPIANLISFFSLFAGQRQAEALALAVWPSFLVVPVLFGAGLAGYRLGGTMAMHATLVLTVILILSLNRFQPGSIDHHNVQIALVAGIAAMLLSPAMRARDHAVAGMLAGFAIAIGAETTPLIGAVCLVVALRWAWHGRAFRDAATAYGLALALTVTAAFFSTVAPSRYAQVTCDSLSYGFYALATLGGGTLFLTAALASAWSFRGRLAALAGAGGIVAVAVLLIAPGCLANPLATLDPLLKTFWLDMVIEAQSAIAQFRLDPASIGSFYATGLLAIVVCARSVHRREAAEAHLILLALLVVAFAVSLIQIRGSIFVYVLAAIALGRMIAGLRAAANAEPKNLKLGLVFAGLTLASTPATWALAGALVPGHSGTVLRAELAGGAKLPACTDEAVLAPLAREPAGVVAAVSDLGTSILRFSDHRVLSAPYHRNQGGMLTQLHIGLSNPRQAEAFLRGAGVTLLAFCPGNTETQLLADAEPEGLYAGLLKGDVPAYLEPVDDAQGGVLRLYRVKPE</sequence>
<evidence type="ECO:0000313" key="3">
    <source>
        <dbReference type="Proteomes" id="UP000295351"/>
    </source>
</evidence>
<feature type="transmembrane region" description="Helical" evidence="1">
    <location>
        <begin position="438"/>
        <end position="459"/>
    </location>
</feature>
<feature type="transmembrane region" description="Helical" evidence="1">
    <location>
        <begin position="87"/>
        <end position="106"/>
    </location>
</feature>
<comment type="caution">
    <text evidence="2">The sequence shown here is derived from an EMBL/GenBank/DDBJ whole genome shotgun (WGS) entry which is preliminary data.</text>
</comment>
<feature type="transmembrane region" description="Helical" evidence="1">
    <location>
        <begin position="24"/>
        <end position="43"/>
    </location>
</feature>
<feature type="transmembrane region" description="Helical" evidence="1">
    <location>
        <begin position="270"/>
        <end position="292"/>
    </location>
</feature>
<name>A0A4R2D106_SHIGR</name>
<feature type="transmembrane region" description="Helical" evidence="1">
    <location>
        <begin position="406"/>
        <end position="426"/>
    </location>
</feature>
<feature type="transmembrane region" description="Helical" evidence="1">
    <location>
        <begin position="194"/>
        <end position="227"/>
    </location>
</feature>
<feature type="transmembrane region" description="Helical" evidence="1">
    <location>
        <begin position="239"/>
        <end position="258"/>
    </location>
</feature>